<accession>A0A327QN39</accession>
<dbReference type="Pfam" id="PF01738">
    <property type="entry name" value="DLH"/>
    <property type="match status" value="1"/>
</dbReference>
<reference evidence="3 4" key="1">
    <citation type="submission" date="2018-06" db="EMBL/GenBank/DDBJ databases">
        <title>Genomic Encyclopedia of Archaeal and Bacterial Type Strains, Phase II (KMG-II): from individual species to whole genera.</title>
        <authorList>
            <person name="Goeker M."/>
        </authorList>
    </citation>
    <scope>NUCLEOTIDE SEQUENCE [LARGE SCALE GENOMIC DNA]</scope>
    <source>
        <strain evidence="3 4">DSM 23857</strain>
    </source>
</reference>
<proteinExistence type="predicted"/>
<feature type="signal peptide" evidence="1">
    <location>
        <begin position="1"/>
        <end position="19"/>
    </location>
</feature>
<evidence type="ECO:0000259" key="2">
    <source>
        <dbReference type="Pfam" id="PF01738"/>
    </source>
</evidence>
<dbReference type="AlphaFoldDB" id="A0A327QN39"/>
<sequence length="247" mass="26136">MKKIFLVTAFIGASIAAGAQSLKPVAYNDAAQKLNGLVTSNAGKKLPGVLVLPAWKGIDQESKDAAIALAKQGYIAFVADIYGEGNIPADNNAAAKAAGSYRKDYAAYQKRIEVALAQLKAAGADPNNIAVIGYCFGGTGALEAARANFPLKGVVAIHGGLAKDSARANGPLPLKILVENGAEDGSVTPQIMKSLEKEMNEGKADWQVITYAYSKHTFTDPASPDYNKVMADRAWQHTLLFLKEILK</sequence>
<feature type="chain" id="PRO_5016301541" evidence="1">
    <location>
        <begin position="20"/>
        <end position="247"/>
    </location>
</feature>
<dbReference type="PANTHER" id="PTHR22946">
    <property type="entry name" value="DIENELACTONE HYDROLASE DOMAIN-CONTAINING PROTEIN-RELATED"/>
    <property type="match status" value="1"/>
</dbReference>
<dbReference type="EMBL" id="QLLL01000004">
    <property type="protein sequence ID" value="RAJ05458.1"/>
    <property type="molecule type" value="Genomic_DNA"/>
</dbReference>
<organism evidence="3 4">
    <name type="scientific">Chitinophaga skermanii</name>
    <dbReference type="NCBI Taxonomy" id="331697"/>
    <lineage>
        <taxon>Bacteria</taxon>
        <taxon>Pseudomonadati</taxon>
        <taxon>Bacteroidota</taxon>
        <taxon>Chitinophagia</taxon>
        <taxon>Chitinophagales</taxon>
        <taxon>Chitinophagaceae</taxon>
        <taxon>Chitinophaga</taxon>
    </lineage>
</organism>
<dbReference type="PANTHER" id="PTHR22946:SF0">
    <property type="entry name" value="DIENELACTONE HYDROLASE DOMAIN-CONTAINING PROTEIN"/>
    <property type="match status" value="1"/>
</dbReference>
<comment type="caution">
    <text evidence="3">The sequence shown here is derived from an EMBL/GenBank/DDBJ whole genome shotgun (WGS) entry which is preliminary data.</text>
</comment>
<name>A0A327QN39_9BACT</name>
<dbReference type="InterPro" id="IPR029058">
    <property type="entry name" value="AB_hydrolase_fold"/>
</dbReference>
<dbReference type="Proteomes" id="UP000249547">
    <property type="component" value="Unassembled WGS sequence"/>
</dbReference>
<feature type="domain" description="Dienelactone hydrolase" evidence="2">
    <location>
        <begin position="36"/>
        <end position="245"/>
    </location>
</feature>
<dbReference type="SUPFAM" id="SSF53474">
    <property type="entry name" value="alpha/beta-Hydrolases"/>
    <property type="match status" value="1"/>
</dbReference>
<evidence type="ECO:0000256" key="1">
    <source>
        <dbReference type="SAM" id="SignalP"/>
    </source>
</evidence>
<protein>
    <submittedName>
        <fullName evidence="3">Dienelactone hydrolase</fullName>
    </submittedName>
</protein>
<dbReference type="Gene3D" id="3.40.50.1820">
    <property type="entry name" value="alpha/beta hydrolase"/>
    <property type="match status" value="1"/>
</dbReference>
<evidence type="ECO:0000313" key="3">
    <source>
        <dbReference type="EMBL" id="RAJ05458.1"/>
    </source>
</evidence>
<dbReference type="OrthoDB" id="9787933at2"/>
<dbReference type="RefSeq" id="WP_111598045.1">
    <property type="nucleotide sequence ID" value="NZ_QLLL01000004.1"/>
</dbReference>
<dbReference type="GO" id="GO:0016787">
    <property type="term" value="F:hydrolase activity"/>
    <property type="evidence" value="ECO:0007669"/>
    <property type="project" value="UniProtKB-KW"/>
</dbReference>
<keyword evidence="4" id="KW-1185">Reference proteome</keyword>
<dbReference type="InterPro" id="IPR050261">
    <property type="entry name" value="FrsA_esterase"/>
</dbReference>
<gene>
    <name evidence="3" type="ORF">LX64_02616</name>
</gene>
<keyword evidence="3" id="KW-0378">Hydrolase</keyword>
<dbReference type="InterPro" id="IPR002925">
    <property type="entry name" value="Dienelactn_hydro"/>
</dbReference>
<evidence type="ECO:0000313" key="4">
    <source>
        <dbReference type="Proteomes" id="UP000249547"/>
    </source>
</evidence>
<keyword evidence="1" id="KW-0732">Signal</keyword>